<accession>A0A645B9X9</accession>
<dbReference type="AlphaFoldDB" id="A0A645B9X9"/>
<keyword evidence="1" id="KW-0472">Membrane</keyword>
<keyword evidence="1" id="KW-1133">Transmembrane helix</keyword>
<dbReference type="InterPro" id="IPR005625">
    <property type="entry name" value="PepSY-ass_TM"/>
</dbReference>
<feature type="transmembrane region" description="Helical" evidence="1">
    <location>
        <begin position="345"/>
        <end position="366"/>
    </location>
</feature>
<evidence type="ECO:0000313" key="2">
    <source>
        <dbReference type="EMBL" id="MPM62207.1"/>
    </source>
</evidence>
<dbReference type="PANTHER" id="PTHR34219">
    <property type="entry name" value="IRON-REGULATED INNER MEMBRANE PROTEIN-RELATED"/>
    <property type="match status" value="1"/>
</dbReference>
<gene>
    <name evidence="2" type="ORF">SDC9_109073</name>
</gene>
<name>A0A645B9X9_9ZZZZ</name>
<evidence type="ECO:0000256" key="1">
    <source>
        <dbReference type="SAM" id="Phobius"/>
    </source>
</evidence>
<sequence>MSFRKIVHQLHLWPGLIAGLPVFIIAITGCLYAFQEEIQELTQPYRQVENIGATVKLPSELEVIAENALPGKVLHGISYKTPGKAAEAIFYNFNPTYYYLVYLDPYTGEILKVKDMEKDFFRWVITGHYYLWLPPHIGQPLVAWSTLIFALIILSGLIIWIPKSRKAFKNRIWFHWKKKPGFKRFNFDMHVVLGFYGTIFALIFAVTGLVWGFQWFAQSYYKLVGGEKSLIFTEENPLYNGRKPTATLTHPIDKVFLFMQKNYPDAYSIEVHPHHDDSSLLMSHAQLAKGKQWKTDYRYFDPHTLEEVTLDNVYGRIEDAGFADKLMRMNYDIHTGAILGLPGKIFVFLMSLLIASLPVTGVIIWWKKKKKYS</sequence>
<organism evidence="2">
    <name type="scientific">bioreactor metagenome</name>
    <dbReference type="NCBI Taxonomy" id="1076179"/>
    <lineage>
        <taxon>unclassified sequences</taxon>
        <taxon>metagenomes</taxon>
        <taxon>ecological metagenomes</taxon>
    </lineage>
</organism>
<dbReference type="PROSITE" id="PS51257">
    <property type="entry name" value="PROKAR_LIPOPROTEIN"/>
    <property type="match status" value="1"/>
</dbReference>
<evidence type="ECO:0008006" key="3">
    <source>
        <dbReference type="Google" id="ProtNLM"/>
    </source>
</evidence>
<feature type="transmembrane region" description="Helical" evidence="1">
    <location>
        <begin position="12"/>
        <end position="34"/>
    </location>
</feature>
<comment type="caution">
    <text evidence="2">The sequence shown here is derived from an EMBL/GenBank/DDBJ whole genome shotgun (WGS) entry which is preliminary data.</text>
</comment>
<feature type="transmembrane region" description="Helical" evidence="1">
    <location>
        <begin position="141"/>
        <end position="161"/>
    </location>
</feature>
<feature type="transmembrane region" description="Helical" evidence="1">
    <location>
        <begin position="187"/>
        <end position="213"/>
    </location>
</feature>
<dbReference type="Pfam" id="PF03929">
    <property type="entry name" value="PepSY_TM"/>
    <property type="match status" value="1"/>
</dbReference>
<proteinExistence type="predicted"/>
<dbReference type="EMBL" id="VSSQ01018746">
    <property type="protein sequence ID" value="MPM62207.1"/>
    <property type="molecule type" value="Genomic_DNA"/>
</dbReference>
<protein>
    <recommendedName>
        <fullName evidence="3">PepSY domain-containing protein</fullName>
    </recommendedName>
</protein>
<keyword evidence="1" id="KW-0812">Transmembrane</keyword>
<reference evidence="2" key="1">
    <citation type="submission" date="2019-08" db="EMBL/GenBank/DDBJ databases">
        <authorList>
            <person name="Kucharzyk K."/>
            <person name="Murdoch R.W."/>
            <person name="Higgins S."/>
            <person name="Loffler F."/>
        </authorList>
    </citation>
    <scope>NUCLEOTIDE SEQUENCE</scope>
</reference>